<feature type="region of interest" description="Disordered" evidence="1">
    <location>
        <begin position="25"/>
        <end position="85"/>
    </location>
</feature>
<dbReference type="AlphaFoldDB" id="A0A5B0P5V6"/>
<name>A0A5B0P5V6_PUCGR</name>
<dbReference type="EMBL" id="VDEP01000372">
    <property type="protein sequence ID" value="KAA1095369.1"/>
    <property type="molecule type" value="Genomic_DNA"/>
</dbReference>
<feature type="compositionally biased region" description="Polar residues" evidence="1">
    <location>
        <begin position="32"/>
        <end position="48"/>
    </location>
</feature>
<evidence type="ECO:0000313" key="2">
    <source>
        <dbReference type="EMBL" id="KAA1095369.1"/>
    </source>
</evidence>
<evidence type="ECO:0000256" key="1">
    <source>
        <dbReference type="SAM" id="MobiDB-lite"/>
    </source>
</evidence>
<sequence>MHKLSSTLPSSCASDKDGYVSIYVPEDKSSDLKPSTQITPIPSATHSALLSPPILPSIPESPSLKTSIRNTRTDTTSTSSLPPSGLLPTKRFVYTWGPADQKAPKDISSKIDPSNIIEGSRQKNEALPDLNVVIDSEFPELNLTQSVTINEAMNDKDHLVDWDNALSS</sequence>
<feature type="compositionally biased region" description="Low complexity" evidence="1">
    <location>
        <begin position="49"/>
        <end position="64"/>
    </location>
</feature>
<feature type="region of interest" description="Disordered" evidence="1">
    <location>
        <begin position="101"/>
        <end position="122"/>
    </location>
</feature>
<feature type="compositionally biased region" description="Polar residues" evidence="1">
    <location>
        <begin position="65"/>
        <end position="74"/>
    </location>
</feature>
<reference evidence="2 3" key="1">
    <citation type="submission" date="2019-05" db="EMBL/GenBank/DDBJ databases">
        <title>Emergence of the Ug99 lineage of the wheat stem rust pathogen through somatic hybridization.</title>
        <authorList>
            <person name="Li F."/>
            <person name="Upadhyaya N.M."/>
            <person name="Sperschneider J."/>
            <person name="Matny O."/>
            <person name="Nguyen-Phuc H."/>
            <person name="Mago R."/>
            <person name="Raley C."/>
            <person name="Miller M.E."/>
            <person name="Silverstein K.A.T."/>
            <person name="Henningsen E."/>
            <person name="Hirsch C.D."/>
            <person name="Visser B."/>
            <person name="Pretorius Z.A."/>
            <person name="Steffenson B.J."/>
            <person name="Schwessinger B."/>
            <person name="Dodds P.N."/>
            <person name="Figueroa M."/>
        </authorList>
    </citation>
    <scope>NUCLEOTIDE SEQUENCE [LARGE SCALE GENOMIC DNA]</scope>
    <source>
        <strain evidence="2 3">Ug99</strain>
    </source>
</reference>
<feature type="compositionally biased region" description="Low complexity" evidence="1">
    <location>
        <begin position="75"/>
        <end position="85"/>
    </location>
</feature>
<organism evidence="2 3">
    <name type="scientific">Puccinia graminis f. sp. tritici</name>
    <dbReference type="NCBI Taxonomy" id="56615"/>
    <lineage>
        <taxon>Eukaryota</taxon>
        <taxon>Fungi</taxon>
        <taxon>Dikarya</taxon>
        <taxon>Basidiomycota</taxon>
        <taxon>Pucciniomycotina</taxon>
        <taxon>Pucciniomycetes</taxon>
        <taxon>Pucciniales</taxon>
        <taxon>Pucciniaceae</taxon>
        <taxon>Puccinia</taxon>
    </lineage>
</organism>
<accession>A0A5B0P5V6</accession>
<protein>
    <submittedName>
        <fullName evidence="2">Uncharacterized protein</fullName>
    </submittedName>
</protein>
<gene>
    <name evidence="2" type="ORF">PGTUg99_025918</name>
</gene>
<comment type="caution">
    <text evidence="2">The sequence shown here is derived from an EMBL/GenBank/DDBJ whole genome shotgun (WGS) entry which is preliminary data.</text>
</comment>
<proteinExistence type="predicted"/>
<evidence type="ECO:0000313" key="3">
    <source>
        <dbReference type="Proteomes" id="UP000325313"/>
    </source>
</evidence>
<dbReference type="Proteomes" id="UP000325313">
    <property type="component" value="Unassembled WGS sequence"/>
</dbReference>